<evidence type="ECO:0000313" key="3">
    <source>
        <dbReference type="Proteomes" id="UP001273589"/>
    </source>
</evidence>
<dbReference type="RefSeq" id="WP_319692845.1">
    <property type="nucleotide sequence ID" value="NZ_JARAWN010000100.1"/>
</dbReference>
<reference evidence="2" key="1">
    <citation type="journal article" date="2023" name="Microb. Genom.">
        <title>Mesoterricola silvestris gen. nov., sp. nov., Mesoterricola sediminis sp. nov., Geothrix oryzae sp. nov., Geothrix edaphica sp. nov., Geothrix rubra sp. nov., and Geothrix limicola sp. nov., six novel members of Acidobacteriota isolated from soils.</title>
        <authorList>
            <person name="Weisberg A.J."/>
            <person name="Pearce E."/>
            <person name="Kramer C.G."/>
            <person name="Chang J.H."/>
            <person name="Clarke C.R."/>
        </authorList>
    </citation>
    <scope>NUCLEOTIDE SEQUENCE</scope>
    <source>
        <strain evidence="2">ND06-05F</strain>
    </source>
</reference>
<keyword evidence="1" id="KW-0472">Membrane</keyword>
<dbReference type="EMBL" id="JARAWN010000100">
    <property type="protein sequence ID" value="MDX3131640.1"/>
    <property type="molecule type" value="Genomic_DNA"/>
</dbReference>
<keyword evidence="1" id="KW-0812">Transmembrane</keyword>
<feature type="transmembrane region" description="Helical" evidence="1">
    <location>
        <begin position="84"/>
        <end position="102"/>
    </location>
</feature>
<feature type="transmembrane region" description="Helical" evidence="1">
    <location>
        <begin position="12"/>
        <end position="32"/>
    </location>
</feature>
<sequence length="276" mass="30334">MARRTNTSCLGMAVKVYLLLVVWNAVGYALALPVAVPDLMAAQDPPLRPPTAGQYAILHGVPVAVALGVAAFTRWSRPSPWWSYLCHAAVVLGASRAAVLWADTRFDSAMMALSGASGLAAFLCHRAVRWWDGGGFNGGRRRPVPGEIWHAVVPFRESARELPHYCVVMRPRLRHVEVLQITSQDKDHRADHVRIPNDGWDLSSGKAHWVEIGLSPRLVPYGKFTDVLPKGPCPKPTWRQLQARRPATGAASALRSRITRVTPTAMARAVLGPRRR</sequence>
<accession>A0AAJ2UM50</accession>
<proteinExistence type="predicted"/>
<gene>
    <name evidence="2" type="ORF">PV367_18025</name>
</gene>
<name>A0AAJ2UM50_9ACTN</name>
<comment type="caution">
    <text evidence="2">The sequence shown here is derived from an EMBL/GenBank/DDBJ whole genome shotgun (WGS) entry which is preliminary data.</text>
</comment>
<keyword evidence="1" id="KW-1133">Transmembrane helix</keyword>
<dbReference type="AlphaFoldDB" id="A0AAJ2UM50"/>
<dbReference type="Proteomes" id="UP001273589">
    <property type="component" value="Unassembled WGS sequence"/>
</dbReference>
<protein>
    <submittedName>
        <fullName evidence="2">Uncharacterized protein</fullName>
    </submittedName>
</protein>
<evidence type="ECO:0000256" key="1">
    <source>
        <dbReference type="SAM" id="Phobius"/>
    </source>
</evidence>
<organism evidence="2 3">
    <name type="scientific">Streptomyces europaeiscabiei</name>
    <dbReference type="NCBI Taxonomy" id="146819"/>
    <lineage>
        <taxon>Bacteria</taxon>
        <taxon>Bacillati</taxon>
        <taxon>Actinomycetota</taxon>
        <taxon>Actinomycetes</taxon>
        <taxon>Kitasatosporales</taxon>
        <taxon>Streptomycetaceae</taxon>
        <taxon>Streptomyces</taxon>
    </lineage>
</organism>
<feature type="transmembrane region" description="Helical" evidence="1">
    <location>
        <begin position="52"/>
        <end position="72"/>
    </location>
</feature>
<evidence type="ECO:0000313" key="2">
    <source>
        <dbReference type="EMBL" id="MDX3131640.1"/>
    </source>
</evidence>